<dbReference type="OMA" id="TEKMNCI"/>
<dbReference type="SUPFAM" id="SSF47565">
    <property type="entry name" value="Insect pheromone/odorant-binding proteins"/>
    <property type="match status" value="1"/>
</dbReference>
<dbReference type="Proteomes" id="UP000198287">
    <property type="component" value="Unassembled WGS sequence"/>
</dbReference>
<dbReference type="GO" id="GO:0005549">
    <property type="term" value="F:odorant binding"/>
    <property type="evidence" value="ECO:0007669"/>
    <property type="project" value="InterPro"/>
</dbReference>
<gene>
    <name evidence="2" type="ORF">Fcan01_03379</name>
</gene>
<dbReference type="Gene3D" id="1.10.238.20">
    <property type="entry name" value="Pheromone/general odorant binding protein domain"/>
    <property type="match status" value="1"/>
</dbReference>
<organism evidence="2 3">
    <name type="scientific">Folsomia candida</name>
    <name type="common">Springtail</name>
    <dbReference type="NCBI Taxonomy" id="158441"/>
    <lineage>
        <taxon>Eukaryota</taxon>
        <taxon>Metazoa</taxon>
        <taxon>Ecdysozoa</taxon>
        <taxon>Arthropoda</taxon>
        <taxon>Hexapoda</taxon>
        <taxon>Collembola</taxon>
        <taxon>Entomobryomorpha</taxon>
        <taxon>Isotomoidea</taxon>
        <taxon>Isotomidae</taxon>
        <taxon>Proisotominae</taxon>
        <taxon>Folsomia</taxon>
    </lineage>
</organism>
<feature type="chain" id="PRO_5012533634" evidence="1">
    <location>
        <begin position="23"/>
        <end position="154"/>
    </location>
</feature>
<accession>A0A226F412</accession>
<protein>
    <submittedName>
        <fullName evidence="2">Methionine--tRNA ligase</fullName>
    </submittedName>
</protein>
<comment type="caution">
    <text evidence="2">The sequence shown here is derived from an EMBL/GenBank/DDBJ whole genome shotgun (WGS) entry which is preliminary data.</text>
</comment>
<sequence>MMKFLNYSIFIFILTAIKDVQSEEKACKTAVSDMLKYQMQSITKCTKELGFKGKEKTEKMNCIMKCVLIASGAIKPDGKVEIESALGFVLEYIPVEFLEKALKGSMKCQRFMDSLDPNEPTCKSYEPLVKCLTGFIMSVIMQQVMGADSVRQSN</sequence>
<dbReference type="EMBL" id="LNIX01000001">
    <property type="protein sequence ID" value="OXA64522.1"/>
    <property type="molecule type" value="Genomic_DNA"/>
</dbReference>
<name>A0A226F412_FOLCA</name>
<dbReference type="Pfam" id="PF01395">
    <property type="entry name" value="PBP_GOBP"/>
    <property type="match status" value="1"/>
</dbReference>
<dbReference type="InterPro" id="IPR006170">
    <property type="entry name" value="PBP/GOBP"/>
</dbReference>
<dbReference type="CDD" id="cd23992">
    <property type="entry name" value="PBP_GOBP"/>
    <property type="match status" value="1"/>
</dbReference>
<proteinExistence type="predicted"/>
<dbReference type="AlphaFoldDB" id="A0A226F412"/>
<feature type="signal peptide" evidence="1">
    <location>
        <begin position="1"/>
        <end position="22"/>
    </location>
</feature>
<evidence type="ECO:0000256" key="1">
    <source>
        <dbReference type="SAM" id="SignalP"/>
    </source>
</evidence>
<keyword evidence="2" id="KW-0436">Ligase</keyword>
<dbReference type="GO" id="GO:0016874">
    <property type="term" value="F:ligase activity"/>
    <property type="evidence" value="ECO:0007669"/>
    <property type="project" value="UniProtKB-KW"/>
</dbReference>
<keyword evidence="3" id="KW-1185">Reference proteome</keyword>
<dbReference type="InterPro" id="IPR036728">
    <property type="entry name" value="PBP_GOBP_sf"/>
</dbReference>
<evidence type="ECO:0000313" key="2">
    <source>
        <dbReference type="EMBL" id="OXA64522.1"/>
    </source>
</evidence>
<reference evidence="2 3" key="1">
    <citation type="submission" date="2015-12" db="EMBL/GenBank/DDBJ databases">
        <title>The genome of Folsomia candida.</title>
        <authorList>
            <person name="Faddeeva A."/>
            <person name="Derks M.F."/>
            <person name="Anvar Y."/>
            <person name="Smit S."/>
            <person name="Van Straalen N."/>
            <person name="Roelofs D."/>
        </authorList>
    </citation>
    <scope>NUCLEOTIDE SEQUENCE [LARGE SCALE GENOMIC DNA]</scope>
    <source>
        <strain evidence="2 3">VU population</strain>
        <tissue evidence="2">Whole body</tissue>
    </source>
</reference>
<keyword evidence="1" id="KW-0732">Signal</keyword>
<dbReference type="OrthoDB" id="7881430at2759"/>
<evidence type="ECO:0000313" key="3">
    <source>
        <dbReference type="Proteomes" id="UP000198287"/>
    </source>
</evidence>